<name>A0A8J3SJE9_9ACTN</name>
<protein>
    <submittedName>
        <fullName evidence="4">N-acetyltransferase</fullName>
    </submittedName>
</protein>
<evidence type="ECO:0000256" key="2">
    <source>
        <dbReference type="ARBA" id="ARBA00023315"/>
    </source>
</evidence>
<dbReference type="InterPro" id="IPR016181">
    <property type="entry name" value="Acyl_CoA_acyltransferase"/>
</dbReference>
<dbReference type="InterPro" id="IPR050832">
    <property type="entry name" value="Bact_Acetyltransf"/>
</dbReference>
<accession>A0A8J3SJE9</accession>
<dbReference type="RefSeq" id="WP_204065675.1">
    <property type="nucleotide sequence ID" value="NZ_BOOJ01000033.1"/>
</dbReference>
<organism evidence="4 5">
    <name type="scientific">Planobispora siamensis</name>
    <dbReference type="NCBI Taxonomy" id="936338"/>
    <lineage>
        <taxon>Bacteria</taxon>
        <taxon>Bacillati</taxon>
        <taxon>Actinomycetota</taxon>
        <taxon>Actinomycetes</taxon>
        <taxon>Streptosporangiales</taxon>
        <taxon>Streptosporangiaceae</taxon>
        <taxon>Planobispora</taxon>
    </lineage>
</organism>
<dbReference type="EMBL" id="BOOJ01000033">
    <property type="protein sequence ID" value="GIH93505.1"/>
    <property type="molecule type" value="Genomic_DNA"/>
</dbReference>
<dbReference type="Pfam" id="PF00583">
    <property type="entry name" value="Acetyltransf_1"/>
    <property type="match status" value="1"/>
</dbReference>
<dbReference type="CDD" id="cd04301">
    <property type="entry name" value="NAT_SF"/>
    <property type="match status" value="1"/>
</dbReference>
<keyword evidence="5" id="KW-1185">Reference proteome</keyword>
<comment type="caution">
    <text evidence="4">The sequence shown here is derived from an EMBL/GenBank/DDBJ whole genome shotgun (WGS) entry which is preliminary data.</text>
</comment>
<proteinExistence type="predicted"/>
<gene>
    <name evidence="4" type="ORF">Psi01_41350</name>
</gene>
<keyword evidence="2" id="KW-0012">Acyltransferase</keyword>
<dbReference type="SUPFAM" id="SSF55729">
    <property type="entry name" value="Acyl-CoA N-acyltransferases (Nat)"/>
    <property type="match status" value="1"/>
</dbReference>
<dbReference type="PANTHER" id="PTHR43877">
    <property type="entry name" value="AMINOALKYLPHOSPHONATE N-ACETYLTRANSFERASE-RELATED-RELATED"/>
    <property type="match status" value="1"/>
</dbReference>
<dbReference type="PANTHER" id="PTHR43877:SF2">
    <property type="entry name" value="AMINOALKYLPHOSPHONATE N-ACETYLTRANSFERASE-RELATED"/>
    <property type="match status" value="1"/>
</dbReference>
<evidence type="ECO:0000313" key="4">
    <source>
        <dbReference type="EMBL" id="GIH93505.1"/>
    </source>
</evidence>
<evidence type="ECO:0000256" key="1">
    <source>
        <dbReference type="ARBA" id="ARBA00022679"/>
    </source>
</evidence>
<evidence type="ECO:0000259" key="3">
    <source>
        <dbReference type="PROSITE" id="PS51186"/>
    </source>
</evidence>
<evidence type="ECO:0000313" key="5">
    <source>
        <dbReference type="Proteomes" id="UP000619788"/>
    </source>
</evidence>
<dbReference type="PROSITE" id="PS51186">
    <property type="entry name" value="GNAT"/>
    <property type="match status" value="1"/>
</dbReference>
<dbReference type="AlphaFoldDB" id="A0A8J3SJE9"/>
<sequence length="178" mass="19106">MSGLAAGTGRANGLAGRIGGAGEPAAEVRLVGMEDPAVAPLLAGLDLEYTSRYGPNDELGRYPAGEFAPPHGAFLILVADGETVAGGAFRRYDAVTAELKRVWTHPHRRRSGLGRLMVRELERHALRLGYRRVYLTTGPRQPEAAALYLAAGYTPRFDVDDRPAEGPLAFVKDLDHAS</sequence>
<dbReference type="GO" id="GO:0016747">
    <property type="term" value="F:acyltransferase activity, transferring groups other than amino-acyl groups"/>
    <property type="evidence" value="ECO:0007669"/>
    <property type="project" value="InterPro"/>
</dbReference>
<reference evidence="4 5" key="1">
    <citation type="submission" date="2021-01" db="EMBL/GenBank/DDBJ databases">
        <title>Whole genome shotgun sequence of Planobispora siamensis NBRC 107568.</title>
        <authorList>
            <person name="Komaki H."/>
            <person name="Tamura T."/>
        </authorList>
    </citation>
    <scope>NUCLEOTIDE SEQUENCE [LARGE SCALE GENOMIC DNA]</scope>
    <source>
        <strain evidence="4 5">NBRC 107568</strain>
    </source>
</reference>
<feature type="domain" description="N-acetyltransferase" evidence="3">
    <location>
        <begin position="26"/>
        <end position="175"/>
    </location>
</feature>
<keyword evidence="1" id="KW-0808">Transferase</keyword>
<dbReference type="Gene3D" id="3.40.630.30">
    <property type="match status" value="1"/>
</dbReference>
<dbReference type="InterPro" id="IPR000182">
    <property type="entry name" value="GNAT_dom"/>
</dbReference>
<dbReference type="Proteomes" id="UP000619788">
    <property type="component" value="Unassembled WGS sequence"/>
</dbReference>